<dbReference type="InterPro" id="IPR043519">
    <property type="entry name" value="NT_sf"/>
</dbReference>
<evidence type="ECO:0000313" key="3">
    <source>
        <dbReference type="EMBL" id="MBT1705159.1"/>
    </source>
</evidence>
<protein>
    <submittedName>
        <fullName evidence="3">Nucleotidyltransferase domain-containing protein</fullName>
    </submittedName>
</protein>
<dbReference type="Pfam" id="PF18765">
    <property type="entry name" value="Polbeta"/>
    <property type="match status" value="1"/>
</dbReference>
<feature type="domain" description="DUF4037" evidence="1">
    <location>
        <begin position="140"/>
        <end position="228"/>
    </location>
</feature>
<accession>A0ABS5VUQ4</accession>
<evidence type="ECO:0000313" key="4">
    <source>
        <dbReference type="Proteomes" id="UP000772618"/>
    </source>
</evidence>
<dbReference type="InterPro" id="IPR041633">
    <property type="entry name" value="Polbeta"/>
</dbReference>
<organism evidence="3 4">
    <name type="scientific">Chryseosolibacter indicus</name>
    <dbReference type="NCBI Taxonomy" id="2782351"/>
    <lineage>
        <taxon>Bacteria</taxon>
        <taxon>Pseudomonadati</taxon>
        <taxon>Bacteroidota</taxon>
        <taxon>Cytophagia</taxon>
        <taxon>Cytophagales</taxon>
        <taxon>Chryseotaleaceae</taxon>
        <taxon>Chryseosolibacter</taxon>
    </lineage>
</organism>
<dbReference type="CDD" id="cd05403">
    <property type="entry name" value="NT_KNTase_like"/>
    <property type="match status" value="1"/>
</dbReference>
<sequence length="291" mass="33034">MYTLSKEKQTALKEITTRLKGIKGIQAVVLGGSYAAGRAHEKSDLDLGLYYREDNPFEIEDIRSFVKDISFNENPVVTGFYDWGPWVNGGAWMETKVGKVDFIYRNTNQVQKVIDDAGEGKWHHSYDQQPPFGFRSTIYLAEIECSQILFDNSNVLTHLKEQVRTYPEKLYQTIVGDCLWLAEFTLQQSASSALLGDVYSVVGDITRALNYIVQALFALNKKYQIGDKHAISIVETFEKKPSNFKQRVQKLLASPGLLTHELTAATKELTSIWLETVYLTNGVYNPKFTLH</sequence>
<feature type="domain" description="Polymerase beta nucleotidyltransferase" evidence="2">
    <location>
        <begin position="14"/>
        <end position="69"/>
    </location>
</feature>
<comment type="caution">
    <text evidence="3">The sequence shown here is derived from an EMBL/GenBank/DDBJ whole genome shotgun (WGS) entry which is preliminary data.</text>
</comment>
<proteinExistence type="predicted"/>
<dbReference type="Pfam" id="PF13228">
    <property type="entry name" value="DUF4037"/>
    <property type="match status" value="1"/>
</dbReference>
<gene>
    <name evidence="3" type="ORF">KK060_17835</name>
</gene>
<dbReference type="Proteomes" id="UP000772618">
    <property type="component" value="Unassembled WGS sequence"/>
</dbReference>
<dbReference type="RefSeq" id="WP_254155114.1">
    <property type="nucleotide sequence ID" value="NZ_JAHESD010000048.1"/>
</dbReference>
<keyword evidence="4" id="KW-1185">Reference proteome</keyword>
<dbReference type="InterPro" id="IPR025117">
    <property type="entry name" value="DUF4037"/>
</dbReference>
<dbReference type="SUPFAM" id="SSF81301">
    <property type="entry name" value="Nucleotidyltransferase"/>
    <property type="match status" value="1"/>
</dbReference>
<dbReference type="EMBL" id="JAHESD010000048">
    <property type="protein sequence ID" value="MBT1705159.1"/>
    <property type="molecule type" value="Genomic_DNA"/>
</dbReference>
<dbReference type="Gene3D" id="3.30.460.10">
    <property type="entry name" value="Beta Polymerase, domain 2"/>
    <property type="match status" value="1"/>
</dbReference>
<reference evidence="3 4" key="1">
    <citation type="submission" date="2021-05" db="EMBL/GenBank/DDBJ databases">
        <title>A Polyphasic approach of four new species of the genus Ohtaekwangia: Ohtaekwangia histidinii sp. nov., Ohtaekwangia cretensis sp. nov., Ohtaekwangia indiensis sp. nov., Ohtaekwangia reichenbachii sp. nov. from diverse environment.</title>
        <authorList>
            <person name="Octaviana S."/>
        </authorList>
    </citation>
    <scope>NUCLEOTIDE SEQUENCE [LARGE SCALE GENOMIC DNA]</scope>
    <source>
        <strain evidence="3 4">PWU20</strain>
    </source>
</reference>
<evidence type="ECO:0000259" key="1">
    <source>
        <dbReference type="Pfam" id="PF13228"/>
    </source>
</evidence>
<name>A0ABS5VUQ4_9BACT</name>
<evidence type="ECO:0000259" key="2">
    <source>
        <dbReference type="Pfam" id="PF18765"/>
    </source>
</evidence>